<proteinExistence type="predicted"/>
<feature type="compositionally biased region" description="Low complexity" evidence="1">
    <location>
        <begin position="1282"/>
        <end position="1293"/>
    </location>
</feature>
<feature type="compositionally biased region" description="Polar residues" evidence="1">
    <location>
        <begin position="1471"/>
        <end position="1488"/>
    </location>
</feature>
<reference evidence="3 4" key="1">
    <citation type="journal article" date="2016" name="Mol. Biol. Evol.">
        <title>Genome-Wide Survey of Gut Fungi (Harpellales) Reveals the First Horizontally Transferred Ubiquitin Gene from a Mosquito Host.</title>
        <authorList>
            <person name="Wang Y."/>
            <person name="White M.M."/>
            <person name="Kvist S."/>
            <person name="Moncalvo J.M."/>
        </authorList>
    </citation>
    <scope>NUCLEOTIDE SEQUENCE [LARGE SCALE GENOMIC DNA]</scope>
    <source>
        <strain evidence="3 4">ALG-7-W6</strain>
    </source>
</reference>
<dbReference type="EMBL" id="LSSL01007779">
    <property type="protein sequence ID" value="OLY77604.1"/>
    <property type="molecule type" value="Genomic_DNA"/>
</dbReference>
<evidence type="ECO:0000313" key="3">
    <source>
        <dbReference type="EMBL" id="OLY77604.1"/>
    </source>
</evidence>
<accession>A0A1R0GL39</accession>
<comment type="caution">
    <text evidence="3">The sequence shown here is derived from an EMBL/GenBank/DDBJ whole genome shotgun (WGS) entry which is preliminary data.</text>
</comment>
<feature type="domain" description="DUF8032" evidence="2">
    <location>
        <begin position="603"/>
        <end position="699"/>
    </location>
</feature>
<feature type="region of interest" description="Disordered" evidence="1">
    <location>
        <begin position="1511"/>
        <end position="1583"/>
    </location>
</feature>
<feature type="region of interest" description="Disordered" evidence="1">
    <location>
        <begin position="1892"/>
        <end position="1911"/>
    </location>
</feature>
<gene>
    <name evidence="3" type="ORF">AYI68_g8369</name>
</gene>
<feature type="region of interest" description="Disordered" evidence="1">
    <location>
        <begin position="1417"/>
        <end position="1489"/>
    </location>
</feature>
<evidence type="ECO:0000259" key="2">
    <source>
        <dbReference type="Pfam" id="PF26087"/>
    </source>
</evidence>
<dbReference type="Proteomes" id="UP000187455">
    <property type="component" value="Unassembled WGS sequence"/>
</dbReference>
<feature type="compositionally biased region" description="Basic and acidic residues" evidence="1">
    <location>
        <begin position="347"/>
        <end position="357"/>
    </location>
</feature>
<organism evidence="3 4">
    <name type="scientific">Smittium mucronatum</name>
    <dbReference type="NCBI Taxonomy" id="133383"/>
    <lineage>
        <taxon>Eukaryota</taxon>
        <taxon>Fungi</taxon>
        <taxon>Fungi incertae sedis</taxon>
        <taxon>Zoopagomycota</taxon>
        <taxon>Kickxellomycotina</taxon>
        <taxon>Harpellomycetes</taxon>
        <taxon>Harpellales</taxon>
        <taxon>Legeriomycetaceae</taxon>
        <taxon>Smittium</taxon>
    </lineage>
</organism>
<feature type="region of interest" description="Disordered" evidence="1">
    <location>
        <begin position="1687"/>
        <end position="1711"/>
    </location>
</feature>
<feature type="compositionally biased region" description="Low complexity" evidence="1">
    <location>
        <begin position="332"/>
        <end position="344"/>
    </location>
</feature>
<evidence type="ECO:0000256" key="1">
    <source>
        <dbReference type="SAM" id="MobiDB-lite"/>
    </source>
</evidence>
<sequence>MNTGAVKNKDLLEMHEDYPMDFDTEFGINLHNDMDFANYSLGDFVENVHNNTNLEFQTDQETQDAIKKLEEQLKKYEDFPQTDFEPDSIENMFLPYVSDPHHLNSQSFFHKATINDHDILLGDLNSQETSPNGAVENSEKNINSESLSNLILTSKTVDFESLFPEDPPNTATGSPDFRSSFVDKELAFLERFTNFQTSPDHSKEISQSSDSKNISSSYQFPFLQKDSEMIDSCFLEDYSFLDNLLKKNIKRKDSEPNDFYENTQKRRKNSGFDMFLEMSPSDLNLSRNSSFIASDSQNRASKGKNNKEGSKPKLFSHSNITKELGSVKKSLDSPSDPIPSTSISFTEDSKKINHPSKDASFPHNLPKHDSSECTSENETNQDLYKGPTHFIDESGIPHISFTYTLNGKFLRYTIRCDIEKVPISEIPNSFRLNNILYPKAHCNKSDYKGNRWDYENSCNFYGWRLAFLNQEKLAGMRGTLQRAVDSYRNLMTGRKNRRISKQQKLMQPEFIVGSGPNGLLNHENKGPNRNLNSSKMDSSSVSSDSNSLKSNYRETNKDPNQVRKHVISERGELRFLEFRKKHIISKLKDVSETLHESSSALPKMILVDVYTRNRFDRIRIKADLGSVVSSTVPEEFQRAHCVYPRALDTAKERYKGALGRWAFEVSCNEIAWKLAWLNKPRLASKRPVMQKCLDAYRWRLPSPPVSLLDCLKPFPEIHSDPQFLALWVPRWGRKQFLDKQFGESEDIEKEKLVLETPTKTPKKNSKNLKPTKQIIKKSLEDSSSNSKSLAILEPNIISNQNVPLKPAILLKSNKTTDTFNALNLGTALFPKPQQSNSHEKSTDGTPFTPVEIASAVVAAAQAVSGISNNIATSNNSIFKPNFHLNENLFTPENMYEQSENPDHLKNDGSYLFDIQDKIHVLTGNMKDGYVVTTTDQYDTNKIRNAPISSSRKGGVENPQENSLSPSSKIETLVDKSKKPKPISKQRQIASSILPSNKSSIVKKSSNLKSGNLKALKSYSENIKLIEPFSQGNSIITNSIHQKSNNLNLYPLKQSSDISQSQGNQILSISEAESLNLDRNFSQTDNSTYNNSIKQASFNSISENGLKRSTFEAPITNTPISEKEKHKPSIRTKPLMIYPRQDSATLTSDNLLPGKQKPLDVNTDSSKICISNISPNSSNSSKVQKLISESKSNLGGGIESNYDLLSNKIVNISEITSKIIQNINTKIITDFQSIKKDKTKSKKISKEADVIRLSSKGSNPSNLASIAPLSSQDSPEVKANPTSSSITNSKSSANLLKKKIPRKSNQNVSLATSIARGNKIFPKPTQTSTNAINCSIQPRVDLTNPNNVAQKLNSVHMVEEDLNQNILKIFPDTVKPASHHLIPPALNQFHIQPNSFVPNNAQFQLQYQQFFQNHIQHNQFQQQLHHSQQQIQQNQNKQTLQKNLHQKKQYQKQQKPQQQKQKQKLKNSKQQSRPQITEGSNESNNNKQKIQAAKEAASILAEILRNLAAQAVQAKKPGSPSNKNHTAGKKSNLTPIINSSENSVILGTDVNPSVRNSPINHDPSGNDKKNKISPKTDTAYNKKNSLSDFSIKPENINKINIIQSNNISPVADFQSILSSPRESKSPSSVYDAASSSNNPVPIIYNSNESQNSNASIARIAYASIKDEGKKILQENALFLSENSKGFQERSFFDSPSQNSSLSRPKSGGQSDLDSKVQRLESLLLNLQNMSNSNNTSDPAIPKNYGKNLNILIDALSSSQNLDSIRESQPSNSSANFENSENTLSKSTPFAGHQDNGESLIKKQRLSLLGTKTVENSPSDRKYVLSPNEIKEPNGFGMFKDVPPSSKTLNVTPLKIDSPGKLLGIDNNSLANKKIHNEDQDEGFKFLKESQSKTNTLNPSHMKNLNGLSKGETPSMQYIQTKSPRTLPQNNPNNYIESRVEIGDSSPGTLEIGSSSESSDSHKKLLAQQALIALFASKLPLEDLIGVLSSLASQKSVTGSSEVLSLMDPKKMGGNQDTEPLTLDSSENEDRDLSD</sequence>
<feature type="domain" description="DUF8032" evidence="2">
    <location>
        <begin position="398"/>
        <end position="489"/>
    </location>
</feature>
<protein>
    <recommendedName>
        <fullName evidence="2">DUF8032 domain-containing protein</fullName>
    </recommendedName>
</protein>
<evidence type="ECO:0000313" key="4">
    <source>
        <dbReference type="Proteomes" id="UP000187455"/>
    </source>
</evidence>
<dbReference type="STRING" id="133383.A0A1R0GL39"/>
<dbReference type="InterPro" id="IPR058345">
    <property type="entry name" value="DUF8032"/>
</dbReference>
<feature type="compositionally biased region" description="Low complexity" evidence="1">
    <location>
        <begin position="1450"/>
        <end position="1459"/>
    </location>
</feature>
<name>A0A1R0GL39_9FUNG</name>
<feature type="compositionally biased region" description="Polar residues" evidence="1">
    <location>
        <begin position="1692"/>
        <end position="1710"/>
    </location>
</feature>
<feature type="region of interest" description="Disordered" evidence="1">
    <location>
        <begin position="293"/>
        <end position="379"/>
    </location>
</feature>
<feature type="compositionally biased region" description="Acidic residues" evidence="1">
    <location>
        <begin position="2024"/>
        <end position="2033"/>
    </location>
</feature>
<feature type="region of interest" description="Disordered" evidence="1">
    <location>
        <begin position="1994"/>
        <end position="2033"/>
    </location>
</feature>
<keyword evidence="4" id="KW-1185">Reference proteome</keyword>
<feature type="region of interest" description="Disordered" evidence="1">
    <location>
        <begin position="941"/>
        <end position="989"/>
    </location>
</feature>
<dbReference type="Pfam" id="PF26087">
    <property type="entry name" value="DUF8032"/>
    <property type="match status" value="2"/>
</dbReference>
<feature type="compositionally biased region" description="Low complexity" evidence="1">
    <location>
        <begin position="530"/>
        <end position="550"/>
    </location>
</feature>
<feature type="compositionally biased region" description="Polar residues" evidence="1">
    <location>
        <begin position="1254"/>
        <end position="1273"/>
    </location>
</feature>
<feature type="compositionally biased region" description="Polar residues" evidence="1">
    <location>
        <begin position="2013"/>
        <end position="2023"/>
    </location>
</feature>
<feature type="compositionally biased region" description="Low complexity" evidence="1">
    <location>
        <begin position="1769"/>
        <end position="1780"/>
    </location>
</feature>
<feature type="compositionally biased region" description="Polar residues" evidence="1">
    <location>
        <begin position="958"/>
        <end position="969"/>
    </location>
</feature>
<feature type="compositionally biased region" description="Polar residues" evidence="1">
    <location>
        <begin position="1518"/>
        <end position="1558"/>
    </location>
</feature>
<feature type="region of interest" description="Disordered" evidence="1">
    <location>
        <begin position="1254"/>
        <end position="1293"/>
    </location>
</feature>
<feature type="compositionally biased region" description="Low complexity" evidence="1">
    <location>
        <begin position="1417"/>
        <end position="1442"/>
    </location>
</feature>
<feature type="region of interest" description="Disordered" evidence="1">
    <location>
        <begin position="514"/>
        <end position="559"/>
    </location>
</feature>
<dbReference type="OrthoDB" id="5599902at2759"/>
<feature type="compositionally biased region" description="Polar residues" evidence="1">
    <location>
        <begin position="1572"/>
        <end position="1583"/>
    </location>
</feature>
<feature type="region of interest" description="Disordered" evidence="1">
    <location>
        <begin position="1760"/>
        <end position="1793"/>
    </location>
</feature>